<dbReference type="Pfam" id="PF01545">
    <property type="entry name" value="Cation_efflux"/>
    <property type="match status" value="1"/>
</dbReference>
<dbReference type="Gene3D" id="1.20.1510.10">
    <property type="entry name" value="Cation efflux protein transmembrane domain"/>
    <property type="match status" value="1"/>
</dbReference>
<sequence>MNGGPIMSCDCGHTSANTEKERKTLRIALGLNATMFVVGMAAGLWAQSSGLMADALDMLTDATAYGLGLMAVTRGLRFKQYSARWTGATLMLLSAGIVADVIRRFWFGSDPLGAAMVGFSILSLCVNVTVLRMLAQYREGEVHMRASWICTRADVVANFGVLASGLVVLASGWRYADLVVGIAISMYVAKEAVEIWQQARDSGEKDTALTER</sequence>
<dbReference type="InterPro" id="IPR027469">
    <property type="entry name" value="Cation_efflux_TMD_sf"/>
</dbReference>
<feature type="transmembrane region" description="Helical" evidence="6">
    <location>
        <begin position="27"/>
        <end position="46"/>
    </location>
</feature>
<dbReference type="RefSeq" id="WP_408334354.1">
    <property type="nucleotide sequence ID" value="NZ_JAQQFH010000043.1"/>
</dbReference>
<feature type="domain" description="Cation efflux protein transmembrane" evidence="7">
    <location>
        <begin position="26"/>
        <end position="195"/>
    </location>
</feature>
<organism evidence="8 9">
    <name type="scientific">Paraburkholderia agricolaris</name>
    <dbReference type="NCBI Taxonomy" id="2152888"/>
    <lineage>
        <taxon>Bacteria</taxon>
        <taxon>Pseudomonadati</taxon>
        <taxon>Pseudomonadota</taxon>
        <taxon>Betaproteobacteria</taxon>
        <taxon>Burkholderiales</taxon>
        <taxon>Burkholderiaceae</taxon>
        <taxon>Paraburkholderia</taxon>
    </lineage>
</organism>
<keyword evidence="9" id="KW-1185">Reference proteome</keyword>
<comment type="subcellular location">
    <subcellularLocation>
        <location evidence="1">Membrane</location>
        <topology evidence="1">Multi-pass membrane protein</topology>
    </subcellularLocation>
</comment>
<dbReference type="SUPFAM" id="SSF161111">
    <property type="entry name" value="Cation efflux protein transmembrane domain-like"/>
    <property type="match status" value="1"/>
</dbReference>
<evidence type="ECO:0000256" key="1">
    <source>
        <dbReference type="ARBA" id="ARBA00004141"/>
    </source>
</evidence>
<keyword evidence="4 6" id="KW-1133">Transmembrane helix</keyword>
<dbReference type="EMBL" id="JAQQFN010000037">
    <property type="protein sequence ID" value="MFL9888260.1"/>
    <property type="molecule type" value="Genomic_DNA"/>
</dbReference>
<evidence type="ECO:0000256" key="5">
    <source>
        <dbReference type="ARBA" id="ARBA00023136"/>
    </source>
</evidence>
<feature type="transmembrane region" description="Helical" evidence="6">
    <location>
        <begin position="88"/>
        <end position="106"/>
    </location>
</feature>
<dbReference type="PANTHER" id="PTHR11562:SF17">
    <property type="entry name" value="RE54080P-RELATED"/>
    <property type="match status" value="1"/>
</dbReference>
<proteinExistence type="predicted"/>
<keyword evidence="3" id="KW-0813">Transport</keyword>
<protein>
    <submittedName>
        <fullName evidence="8">Cation transporter</fullName>
    </submittedName>
</protein>
<accession>A0ABW8ZZX9</accession>
<dbReference type="PANTHER" id="PTHR11562">
    <property type="entry name" value="CATION EFFLUX PROTEIN/ ZINC TRANSPORTER"/>
    <property type="match status" value="1"/>
</dbReference>
<evidence type="ECO:0000259" key="7">
    <source>
        <dbReference type="Pfam" id="PF01545"/>
    </source>
</evidence>
<evidence type="ECO:0000313" key="8">
    <source>
        <dbReference type="EMBL" id="MFL9888260.1"/>
    </source>
</evidence>
<keyword evidence="2 6" id="KW-0812">Transmembrane</keyword>
<name>A0ABW8ZZX9_9BURK</name>
<comment type="caution">
    <text evidence="8">The sequence shown here is derived from an EMBL/GenBank/DDBJ whole genome shotgun (WGS) entry which is preliminary data.</text>
</comment>
<feature type="transmembrane region" description="Helical" evidence="6">
    <location>
        <begin position="155"/>
        <end position="176"/>
    </location>
</feature>
<evidence type="ECO:0000256" key="2">
    <source>
        <dbReference type="ARBA" id="ARBA00022692"/>
    </source>
</evidence>
<evidence type="ECO:0000313" key="9">
    <source>
        <dbReference type="Proteomes" id="UP001629249"/>
    </source>
</evidence>
<keyword evidence="5 6" id="KW-0472">Membrane</keyword>
<feature type="transmembrane region" description="Helical" evidence="6">
    <location>
        <begin position="58"/>
        <end position="76"/>
    </location>
</feature>
<gene>
    <name evidence="8" type="ORF">PQR66_34915</name>
</gene>
<evidence type="ECO:0000256" key="3">
    <source>
        <dbReference type="ARBA" id="ARBA00022906"/>
    </source>
</evidence>
<keyword evidence="3" id="KW-0406">Ion transport</keyword>
<dbReference type="InterPro" id="IPR050681">
    <property type="entry name" value="CDF/SLC30A"/>
</dbReference>
<dbReference type="Proteomes" id="UP001629249">
    <property type="component" value="Unassembled WGS sequence"/>
</dbReference>
<keyword evidence="3" id="KW-0864">Zinc transport</keyword>
<evidence type="ECO:0000256" key="6">
    <source>
        <dbReference type="SAM" id="Phobius"/>
    </source>
</evidence>
<feature type="transmembrane region" description="Helical" evidence="6">
    <location>
        <begin position="112"/>
        <end position="134"/>
    </location>
</feature>
<keyword evidence="3" id="KW-0862">Zinc</keyword>
<reference evidence="8 9" key="1">
    <citation type="journal article" date="2024" name="Chem. Sci.">
        <title>Discovery of megapolipeptins by genome mining of a Burkholderiales bacteria collection.</title>
        <authorList>
            <person name="Paulo B.S."/>
            <person name="Recchia M.J.J."/>
            <person name="Lee S."/>
            <person name="Fergusson C.H."/>
            <person name="Romanowski S.B."/>
            <person name="Hernandez A."/>
            <person name="Krull N."/>
            <person name="Liu D.Y."/>
            <person name="Cavanagh H."/>
            <person name="Bos A."/>
            <person name="Gray C.A."/>
            <person name="Murphy B.T."/>
            <person name="Linington R.G."/>
            <person name="Eustaquio A.S."/>
        </authorList>
    </citation>
    <scope>NUCLEOTIDE SEQUENCE [LARGE SCALE GENOMIC DNA]</scope>
    <source>
        <strain evidence="8 9">RL16-012-BIC-B</strain>
    </source>
</reference>
<evidence type="ECO:0000256" key="4">
    <source>
        <dbReference type="ARBA" id="ARBA00022989"/>
    </source>
</evidence>
<dbReference type="InterPro" id="IPR058533">
    <property type="entry name" value="Cation_efflux_TM"/>
</dbReference>